<dbReference type="GO" id="GO:0004864">
    <property type="term" value="F:protein phosphatase inhibitor activity"/>
    <property type="evidence" value="ECO:0007669"/>
    <property type="project" value="UniProtKB-ARBA"/>
</dbReference>
<protein>
    <recommendedName>
        <fullName evidence="3">Bet v I/Major latex protein domain-containing protein</fullName>
    </recommendedName>
</protein>
<accession>A0A5C7HWX0</accession>
<sequence>MSGQEKWKGKACEEMVGCKAEQVWPFLEDFFGLDKWFPTLATCHAVEGISGQPGCVRYCAGFKTPVDDHNKGTDDGDGDVNWTKQKLLSIDPVEKVFSYSIIDGNVGFHSYISTVKVLPKEEDGSSCEIEWRYEVEPVKGWMPEDLDSFIGSGLRVMAQRMKEALDNQA</sequence>
<reference evidence="2" key="1">
    <citation type="journal article" date="2019" name="Gigascience">
        <title>De novo genome assembly of the endangered Acer yangbiense, a plant species with extremely small populations endemic to Yunnan Province, China.</title>
        <authorList>
            <person name="Yang J."/>
            <person name="Wariss H.M."/>
            <person name="Tao L."/>
            <person name="Zhang R."/>
            <person name="Yun Q."/>
            <person name="Hollingsworth P."/>
            <person name="Dao Z."/>
            <person name="Luo G."/>
            <person name="Guo H."/>
            <person name="Ma Y."/>
            <person name="Sun W."/>
        </authorList>
    </citation>
    <scope>NUCLEOTIDE SEQUENCE [LARGE SCALE GENOMIC DNA]</scope>
    <source>
        <strain evidence="2">cv. Malutang</strain>
    </source>
</reference>
<keyword evidence="2" id="KW-1185">Reference proteome</keyword>
<dbReference type="CDD" id="cd07821">
    <property type="entry name" value="PYR_PYL_RCAR_like"/>
    <property type="match status" value="1"/>
</dbReference>
<dbReference type="Gene3D" id="3.30.530.20">
    <property type="match status" value="1"/>
</dbReference>
<organism evidence="1 2">
    <name type="scientific">Acer yangbiense</name>
    <dbReference type="NCBI Taxonomy" id="1000413"/>
    <lineage>
        <taxon>Eukaryota</taxon>
        <taxon>Viridiplantae</taxon>
        <taxon>Streptophyta</taxon>
        <taxon>Embryophyta</taxon>
        <taxon>Tracheophyta</taxon>
        <taxon>Spermatophyta</taxon>
        <taxon>Magnoliopsida</taxon>
        <taxon>eudicotyledons</taxon>
        <taxon>Gunneridae</taxon>
        <taxon>Pentapetalae</taxon>
        <taxon>rosids</taxon>
        <taxon>malvids</taxon>
        <taxon>Sapindales</taxon>
        <taxon>Sapindaceae</taxon>
        <taxon>Hippocastanoideae</taxon>
        <taxon>Acereae</taxon>
        <taxon>Acer</taxon>
    </lineage>
</organism>
<dbReference type="SUPFAM" id="SSF55961">
    <property type="entry name" value="Bet v1-like"/>
    <property type="match status" value="1"/>
</dbReference>
<evidence type="ECO:0000313" key="1">
    <source>
        <dbReference type="EMBL" id="TXG61450.1"/>
    </source>
</evidence>
<dbReference type="PANTHER" id="PTHR33789">
    <property type="entry name" value="LACHRYMATORY-FACTOR SYNTHASE"/>
    <property type="match status" value="1"/>
</dbReference>
<dbReference type="PANTHER" id="PTHR33789:SF3">
    <property type="entry name" value="LACHRYMATORY-FACTOR SYNTHASE-LIKE"/>
    <property type="match status" value="1"/>
</dbReference>
<name>A0A5C7HWX0_9ROSI</name>
<proteinExistence type="predicted"/>
<dbReference type="FunFam" id="3.30.530.20:FF:000064">
    <property type="entry name" value="Lachrymatory-factor synthase"/>
    <property type="match status" value="1"/>
</dbReference>
<dbReference type="Proteomes" id="UP000323000">
    <property type="component" value="Chromosome 5"/>
</dbReference>
<dbReference type="InterPro" id="IPR019587">
    <property type="entry name" value="Polyketide_cyclase/dehydratase"/>
</dbReference>
<gene>
    <name evidence="1" type="ORF">EZV62_012813</name>
</gene>
<dbReference type="OrthoDB" id="1592664at2759"/>
<evidence type="ECO:0008006" key="3">
    <source>
        <dbReference type="Google" id="ProtNLM"/>
    </source>
</evidence>
<dbReference type="Pfam" id="PF10604">
    <property type="entry name" value="Polyketide_cyc2"/>
    <property type="match status" value="1"/>
</dbReference>
<comment type="caution">
    <text evidence="1">The sequence shown here is derived from an EMBL/GenBank/DDBJ whole genome shotgun (WGS) entry which is preliminary data.</text>
</comment>
<dbReference type="InterPro" id="IPR053249">
    <property type="entry name" value="LFS"/>
</dbReference>
<evidence type="ECO:0000313" key="2">
    <source>
        <dbReference type="Proteomes" id="UP000323000"/>
    </source>
</evidence>
<dbReference type="InterPro" id="IPR023393">
    <property type="entry name" value="START-like_dom_sf"/>
</dbReference>
<dbReference type="EMBL" id="VAHF01000005">
    <property type="protein sequence ID" value="TXG61450.1"/>
    <property type="molecule type" value="Genomic_DNA"/>
</dbReference>
<dbReference type="AlphaFoldDB" id="A0A5C7HWX0"/>